<dbReference type="InterPro" id="IPR050570">
    <property type="entry name" value="Cell_wall_metabolism_enzyme"/>
</dbReference>
<feature type="domain" description="M23ase beta-sheet core" evidence="5">
    <location>
        <begin position="322"/>
        <end position="432"/>
    </location>
</feature>
<dbReference type="PANTHER" id="PTHR21666">
    <property type="entry name" value="PEPTIDASE-RELATED"/>
    <property type="match status" value="1"/>
</dbReference>
<evidence type="ECO:0000256" key="1">
    <source>
        <dbReference type="ARBA" id="ARBA00022729"/>
    </source>
</evidence>
<dbReference type="GO" id="GO:0004222">
    <property type="term" value="F:metalloendopeptidase activity"/>
    <property type="evidence" value="ECO:0007669"/>
    <property type="project" value="TreeGrafter"/>
</dbReference>
<proteinExistence type="predicted"/>
<dbReference type="InterPro" id="IPR011055">
    <property type="entry name" value="Dup_hybrid_motif"/>
</dbReference>
<organism evidence="7 8">
    <name type="scientific">Ruminococcus bromii</name>
    <dbReference type="NCBI Taxonomy" id="40518"/>
    <lineage>
        <taxon>Bacteria</taxon>
        <taxon>Bacillati</taxon>
        <taxon>Bacillota</taxon>
        <taxon>Clostridia</taxon>
        <taxon>Eubacteriales</taxon>
        <taxon>Oscillospiraceae</taxon>
        <taxon>Ruminococcus</taxon>
    </lineage>
</organism>
<accession>A0A2N0UUX0</accession>
<feature type="chain" id="PRO_5014981159" evidence="4">
    <location>
        <begin position="30"/>
        <end position="439"/>
    </location>
</feature>
<gene>
    <name evidence="7" type="primary">envC</name>
    <name evidence="7" type="ORF">RBATCC27255_00943</name>
</gene>
<dbReference type="InterPro" id="IPR016047">
    <property type="entry name" value="M23ase_b-sheet_dom"/>
</dbReference>
<dbReference type="AlphaFoldDB" id="A0A2N0UUX0"/>
<evidence type="ECO:0000259" key="5">
    <source>
        <dbReference type="Pfam" id="PF01551"/>
    </source>
</evidence>
<name>A0A2N0UUX0_9FIRM</name>
<evidence type="ECO:0000313" key="8">
    <source>
        <dbReference type="Proteomes" id="UP000233425"/>
    </source>
</evidence>
<keyword evidence="2" id="KW-0175">Coiled coil</keyword>
<protein>
    <submittedName>
        <fullName evidence="7">Septal ring factor</fullName>
    </submittedName>
</protein>
<evidence type="ECO:0000256" key="2">
    <source>
        <dbReference type="SAM" id="Coils"/>
    </source>
</evidence>
<comment type="caution">
    <text evidence="7">The sequence shown here is derived from an EMBL/GenBank/DDBJ whole genome shotgun (WGS) entry which is preliminary data.</text>
</comment>
<dbReference type="Gene3D" id="2.70.70.10">
    <property type="entry name" value="Glucose Permease (Domain IIA)"/>
    <property type="match status" value="1"/>
</dbReference>
<evidence type="ECO:0000256" key="3">
    <source>
        <dbReference type="SAM" id="MobiDB-lite"/>
    </source>
</evidence>
<evidence type="ECO:0000256" key="4">
    <source>
        <dbReference type="SAM" id="SignalP"/>
    </source>
</evidence>
<dbReference type="Proteomes" id="UP000233425">
    <property type="component" value="Unassembled WGS sequence"/>
</dbReference>
<dbReference type="Gene3D" id="6.10.250.3150">
    <property type="match status" value="1"/>
</dbReference>
<dbReference type="CDD" id="cd12797">
    <property type="entry name" value="M23_peptidase"/>
    <property type="match status" value="1"/>
</dbReference>
<dbReference type="EMBL" id="NNSR01000045">
    <property type="protein sequence ID" value="PKD30812.1"/>
    <property type="molecule type" value="Genomic_DNA"/>
</dbReference>
<keyword evidence="8" id="KW-1185">Reference proteome</keyword>
<feature type="domain" description="Peptidoglycan hydrolase PcsB coiled-coil" evidence="6">
    <location>
        <begin position="109"/>
        <end position="174"/>
    </location>
</feature>
<feature type="signal peptide" evidence="4">
    <location>
        <begin position="1"/>
        <end position="29"/>
    </location>
</feature>
<feature type="region of interest" description="Disordered" evidence="3">
    <location>
        <begin position="261"/>
        <end position="288"/>
    </location>
</feature>
<dbReference type="Pfam" id="PF01551">
    <property type="entry name" value="Peptidase_M23"/>
    <property type="match status" value="1"/>
</dbReference>
<dbReference type="PANTHER" id="PTHR21666:SF270">
    <property type="entry name" value="MUREIN HYDROLASE ACTIVATOR ENVC"/>
    <property type="match status" value="1"/>
</dbReference>
<sequence>MNKLKRILCAMLCVCMISIPMAIPTVVSAEDSISDLEQQLQQLEQENQKYQKILDDTKSDIAEKEEYKSALVSKVQVLDEKIAVTREKISSLNDDIKEKQDAYDKGLSKVEDQFDALANRLRILYMSGNATDLEIIFGAKDFSDLIDKMELVKNLANSDKELISEIQTKLDELSTQKESLEADKKDLETQQSSLKSDQDEFNKLISDNDEILKNLYASNSKAQNSLESAALKSDEIESKISEYYAAQKAAAEQAAQAAQSSSSSSSSSSGSSSSSSSGSSSSGSSSSGSSSVIVPSGSGFAWPTPGFVSRSSEWFEDREVYNHGGIDIAGAGIMGTPVVAAADGTVIATNSSCTHNWGKSYSCGCGGGYGNYVMISHAGGKMTVYGHLTSLTVSTGQTVSRGQVIGYVGSTGNSTGPHLHYECRLNGVRYNPMSEYPYM</sequence>
<evidence type="ECO:0000259" key="6">
    <source>
        <dbReference type="Pfam" id="PF24568"/>
    </source>
</evidence>
<reference evidence="7" key="1">
    <citation type="journal article" date="2018" name="Environ. Microbiol.">
        <title>Sporulation capability and amylosome conservation among diverse human colonic and rumen isolates of the keystone starch-degrader Ruminococcus bromii.</title>
        <authorList>
            <person name="Mukhopadhya I."/>
            <person name="Morais S."/>
            <person name="Laverde-Gomez J."/>
            <person name="Sheridan P.O."/>
            <person name="Walker A.W."/>
            <person name="Kelly W."/>
            <person name="Klieve A.V."/>
            <person name="Ouwerkerk D."/>
            <person name="Duncan S.H."/>
            <person name="Louis P."/>
            <person name="Koropatkin N."/>
            <person name="Cockburn D."/>
            <person name="Kibler R."/>
            <person name="Cooper P.J."/>
            <person name="Sandoval C."/>
            <person name="Crost E."/>
            <person name="Juge N."/>
            <person name="Bayer E.A."/>
            <person name="Flint H.J."/>
        </authorList>
    </citation>
    <scope>NUCLEOTIDE SEQUENCE [LARGE SCALE GENOMIC DNA]</scope>
    <source>
        <strain evidence="7">ATCC 27255</strain>
    </source>
</reference>
<feature type="coiled-coil region" evidence="2">
    <location>
        <begin position="26"/>
        <end position="102"/>
    </location>
</feature>
<dbReference type="InterPro" id="IPR057309">
    <property type="entry name" value="PcsB_CC"/>
</dbReference>
<evidence type="ECO:0000313" key="7">
    <source>
        <dbReference type="EMBL" id="PKD30812.1"/>
    </source>
</evidence>
<keyword evidence="1 4" id="KW-0732">Signal</keyword>
<dbReference type="RefSeq" id="WP_101028971.1">
    <property type="nucleotide sequence ID" value="NZ_CABMMZ010000045.1"/>
</dbReference>
<dbReference type="SUPFAM" id="SSF51261">
    <property type="entry name" value="Duplicated hybrid motif"/>
    <property type="match status" value="1"/>
</dbReference>
<dbReference type="Pfam" id="PF24568">
    <property type="entry name" value="CC_PcsB"/>
    <property type="match status" value="1"/>
</dbReference>
<feature type="coiled-coil region" evidence="2">
    <location>
        <begin position="163"/>
        <end position="197"/>
    </location>
</feature>